<evidence type="ECO:0000313" key="3">
    <source>
        <dbReference type="EMBL" id="KAI7837463.1"/>
    </source>
</evidence>
<organism evidence="3 4">
    <name type="scientific">Chlorella ohadii</name>
    <dbReference type="NCBI Taxonomy" id="2649997"/>
    <lineage>
        <taxon>Eukaryota</taxon>
        <taxon>Viridiplantae</taxon>
        <taxon>Chlorophyta</taxon>
        <taxon>core chlorophytes</taxon>
        <taxon>Trebouxiophyceae</taxon>
        <taxon>Chlorellales</taxon>
        <taxon>Chlorellaceae</taxon>
        <taxon>Chlorella clade</taxon>
        <taxon>Chlorella</taxon>
    </lineage>
</organism>
<feature type="transmembrane region" description="Helical" evidence="1">
    <location>
        <begin position="155"/>
        <end position="179"/>
    </location>
</feature>
<protein>
    <recommendedName>
        <fullName evidence="2">CAAX prenyl protease 2/Lysostaphin resistance protein A-like domain-containing protein</fullName>
    </recommendedName>
</protein>
<feature type="transmembrane region" description="Helical" evidence="1">
    <location>
        <begin position="32"/>
        <end position="50"/>
    </location>
</feature>
<keyword evidence="4" id="KW-1185">Reference proteome</keyword>
<reference evidence="3" key="1">
    <citation type="submission" date="2020-11" db="EMBL/GenBank/DDBJ databases">
        <title>Chlorella ohadii genome sequencing and assembly.</title>
        <authorList>
            <person name="Murik O."/>
            <person name="Treves H."/>
            <person name="Kedem I."/>
            <person name="Shotland Y."/>
            <person name="Kaplan A."/>
        </authorList>
    </citation>
    <scope>NUCLEOTIDE SEQUENCE</scope>
    <source>
        <strain evidence="3">1</strain>
    </source>
</reference>
<comment type="caution">
    <text evidence="3">The sequence shown here is derived from an EMBL/GenBank/DDBJ whole genome shotgun (WGS) entry which is preliminary data.</text>
</comment>
<dbReference type="Proteomes" id="UP001205105">
    <property type="component" value="Unassembled WGS sequence"/>
</dbReference>
<evidence type="ECO:0000259" key="2">
    <source>
        <dbReference type="Pfam" id="PF02517"/>
    </source>
</evidence>
<dbReference type="Pfam" id="PF02517">
    <property type="entry name" value="Rce1-like"/>
    <property type="match status" value="1"/>
</dbReference>
<keyword evidence="1" id="KW-1133">Transmembrane helix</keyword>
<feature type="domain" description="CAAX prenyl protease 2/Lysostaphin resistance protein A-like" evidence="2">
    <location>
        <begin position="75"/>
        <end position="173"/>
    </location>
</feature>
<dbReference type="InterPro" id="IPR003675">
    <property type="entry name" value="Rce1/LyrA-like_dom"/>
</dbReference>
<dbReference type="GO" id="GO:0080120">
    <property type="term" value="P:CAAX-box protein maturation"/>
    <property type="evidence" value="ECO:0007669"/>
    <property type="project" value="UniProtKB-ARBA"/>
</dbReference>
<gene>
    <name evidence="3" type="ORF">COHA_008721</name>
</gene>
<proteinExistence type="predicted"/>
<feature type="transmembrane region" description="Helical" evidence="1">
    <location>
        <begin position="120"/>
        <end position="143"/>
    </location>
</feature>
<dbReference type="AlphaFoldDB" id="A0AAD5DJE7"/>
<keyword evidence="1" id="KW-0472">Membrane</keyword>
<accession>A0AAD5DJE7</accession>
<dbReference type="GO" id="GO:0004175">
    <property type="term" value="F:endopeptidase activity"/>
    <property type="evidence" value="ECO:0007669"/>
    <property type="project" value="UniProtKB-ARBA"/>
</dbReference>
<evidence type="ECO:0000313" key="4">
    <source>
        <dbReference type="Proteomes" id="UP001205105"/>
    </source>
</evidence>
<feature type="transmembrane region" description="Helical" evidence="1">
    <location>
        <begin position="71"/>
        <end position="88"/>
    </location>
</feature>
<name>A0AAD5DJE7_9CHLO</name>
<dbReference type="EMBL" id="JADXDR010000152">
    <property type="protein sequence ID" value="KAI7837463.1"/>
    <property type="molecule type" value="Genomic_DNA"/>
</dbReference>
<keyword evidence="1" id="KW-0812">Transmembrane</keyword>
<sequence length="192" mass="19705">MAVAGATLGDRAGLDVSGQLLHSLDSLNSGAALAYMLPLLAACYAGVAFADRLEGFSQLRSTFKAALIPQLRILPFWGLGLLALGAGVGEETLFRAFMQAALCGGIAGAAPGLPEAATTAAGIAVASVIFGWLHALTPTYFFFATGAGALFGVEYVLYGLPTAAATHFIYDWIALVFILREWGGSSGAEEAG</sequence>
<evidence type="ECO:0000256" key="1">
    <source>
        <dbReference type="SAM" id="Phobius"/>
    </source>
</evidence>